<evidence type="ECO:0000313" key="2">
    <source>
        <dbReference type="EMBL" id="MFD1677129.1"/>
    </source>
</evidence>
<feature type="transmembrane region" description="Helical" evidence="1">
    <location>
        <begin position="48"/>
        <end position="69"/>
    </location>
</feature>
<feature type="transmembrane region" description="Helical" evidence="1">
    <location>
        <begin position="75"/>
        <end position="92"/>
    </location>
</feature>
<evidence type="ECO:0000313" key="3">
    <source>
        <dbReference type="Proteomes" id="UP001597079"/>
    </source>
</evidence>
<proteinExistence type="predicted"/>
<gene>
    <name evidence="2" type="ORF">ACFSB2_20855</name>
</gene>
<comment type="caution">
    <text evidence="2">The sequence shown here is derived from an EMBL/GenBank/DDBJ whole genome shotgun (WGS) entry which is preliminary data.</text>
</comment>
<sequence>MTYFLPIVQGVALYVTVLLGIFLYVAVLGRLQAVNNANHAQKRQATHLTLALVGVITMVFGVGCAHRLWPQVDGLWLSILGILIIAVAWLIYRLRRLSPKTN</sequence>
<name>A0ABW4JL99_9BACL</name>
<dbReference type="EMBL" id="JBHUCX010000085">
    <property type="protein sequence ID" value="MFD1677129.1"/>
    <property type="molecule type" value="Genomic_DNA"/>
</dbReference>
<accession>A0ABW4JL99</accession>
<dbReference type="Proteomes" id="UP001597079">
    <property type="component" value="Unassembled WGS sequence"/>
</dbReference>
<dbReference type="RefSeq" id="WP_377945043.1">
    <property type="nucleotide sequence ID" value="NZ_JBHUCX010000085.1"/>
</dbReference>
<organism evidence="2 3">
    <name type="scientific">Alicyclobacillus fodiniaquatilis</name>
    <dbReference type="NCBI Taxonomy" id="1661150"/>
    <lineage>
        <taxon>Bacteria</taxon>
        <taxon>Bacillati</taxon>
        <taxon>Bacillota</taxon>
        <taxon>Bacilli</taxon>
        <taxon>Bacillales</taxon>
        <taxon>Alicyclobacillaceae</taxon>
        <taxon>Alicyclobacillus</taxon>
    </lineage>
</organism>
<keyword evidence="1" id="KW-0472">Membrane</keyword>
<feature type="transmembrane region" description="Helical" evidence="1">
    <location>
        <begin position="6"/>
        <end position="27"/>
    </location>
</feature>
<keyword evidence="1" id="KW-1133">Transmembrane helix</keyword>
<reference evidence="3" key="1">
    <citation type="journal article" date="2019" name="Int. J. Syst. Evol. Microbiol.">
        <title>The Global Catalogue of Microorganisms (GCM) 10K type strain sequencing project: providing services to taxonomists for standard genome sequencing and annotation.</title>
        <authorList>
            <consortium name="The Broad Institute Genomics Platform"/>
            <consortium name="The Broad Institute Genome Sequencing Center for Infectious Disease"/>
            <person name="Wu L."/>
            <person name="Ma J."/>
        </authorList>
    </citation>
    <scope>NUCLEOTIDE SEQUENCE [LARGE SCALE GENOMIC DNA]</scope>
    <source>
        <strain evidence="3">CGMCC 1.12286</strain>
    </source>
</reference>
<evidence type="ECO:0000256" key="1">
    <source>
        <dbReference type="SAM" id="Phobius"/>
    </source>
</evidence>
<protein>
    <recommendedName>
        <fullName evidence="4">YtpI-like protein</fullName>
    </recommendedName>
</protein>
<keyword evidence="1" id="KW-0812">Transmembrane</keyword>
<keyword evidence="3" id="KW-1185">Reference proteome</keyword>
<evidence type="ECO:0008006" key="4">
    <source>
        <dbReference type="Google" id="ProtNLM"/>
    </source>
</evidence>